<dbReference type="Proteomes" id="UP001600424">
    <property type="component" value="Unassembled WGS sequence"/>
</dbReference>
<sequence length="49" mass="5157">MSPTAVIVLTMLVLTGTAITYAVYRKPALGAAMVTATTVVTLLYTLLQN</sequence>
<organism evidence="2 3">
    <name type="scientific">Streptomyces wedmorensis</name>
    <dbReference type="NCBI Taxonomy" id="43759"/>
    <lineage>
        <taxon>Bacteria</taxon>
        <taxon>Bacillati</taxon>
        <taxon>Actinomycetota</taxon>
        <taxon>Actinomycetes</taxon>
        <taxon>Kitasatosporales</taxon>
        <taxon>Streptomycetaceae</taxon>
        <taxon>Streptomyces</taxon>
    </lineage>
</organism>
<evidence type="ECO:0000313" key="2">
    <source>
        <dbReference type="EMBL" id="MFE5983626.1"/>
    </source>
</evidence>
<keyword evidence="1" id="KW-0812">Transmembrane</keyword>
<evidence type="ECO:0000313" key="3">
    <source>
        <dbReference type="Proteomes" id="UP001600424"/>
    </source>
</evidence>
<name>A0ABW6J1A3_STRWE</name>
<keyword evidence="3" id="KW-1185">Reference proteome</keyword>
<accession>A0ABW6J1A3</accession>
<evidence type="ECO:0000256" key="1">
    <source>
        <dbReference type="SAM" id="Phobius"/>
    </source>
</evidence>
<keyword evidence="1" id="KW-0472">Membrane</keyword>
<comment type="caution">
    <text evidence="2">The sequence shown here is derived from an EMBL/GenBank/DDBJ whole genome shotgun (WGS) entry which is preliminary data.</text>
</comment>
<keyword evidence="1" id="KW-1133">Transmembrane helix</keyword>
<proteinExistence type="predicted"/>
<protein>
    <submittedName>
        <fullName evidence="2">Uncharacterized protein</fullName>
    </submittedName>
</protein>
<gene>
    <name evidence="2" type="ORF">ACFQ63_28535</name>
</gene>
<feature type="transmembrane region" description="Helical" evidence="1">
    <location>
        <begin position="28"/>
        <end position="47"/>
    </location>
</feature>
<dbReference type="EMBL" id="JBHTRV010000025">
    <property type="protein sequence ID" value="MFE5983626.1"/>
    <property type="molecule type" value="Genomic_DNA"/>
</dbReference>
<reference evidence="2 3" key="1">
    <citation type="submission" date="2024-09" db="EMBL/GenBank/DDBJ databases">
        <title>The Natural Products Discovery Center: Release of the First 8490 Sequenced Strains for Exploring Actinobacteria Biosynthetic Diversity.</title>
        <authorList>
            <person name="Kalkreuter E."/>
            <person name="Kautsar S.A."/>
            <person name="Yang D."/>
            <person name="Bader C.D."/>
            <person name="Teijaro C.N."/>
            <person name="Fluegel L."/>
            <person name="Davis C.M."/>
            <person name="Simpson J.R."/>
            <person name="Lauterbach L."/>
            <person name="Steele A.D."/>
            <person name="Gui C."/>
            <person name="Meng S."/>
            <person name="Li G."/>
            <person name="Viehrig K."/>
            <person name="Ye F."/>
            <person name="Su P."/>
            <person name="Kiefer A.F."/>
            <person name="Nichols A."/>
            <person name="Cepeda A.J."/>
            <person name="Yan W."/>
            <person name="Fan B."/>
            <person name="Jiang Y."/>
            <person name="Adhikari A."/>
            <person name="Zheng C.-J."/>
            <person name="Schuster L."/>
            <person name="Cowan T.M."/>
            <person name="Smanski M.J."/>
            <person name="Chevrette M.G."/>
            <person name="De Carvalho L.P.S."/>
            <person name="Shen B."/>
        </authorList>
    </citation>
    <scope>NUCLEOTIDE SEQUENCE [LARGE SCALE GENOMIC DNA]</scope>
    <source>
        <strain evidence="2 3">NPDC056472</strain>
    </source>
</reference>
<dbReference type="RefSeq" id="WP_386256317.1">
    <property type="nucleotide sequence ID" value="NZ_JBHTRV010000025.1"/>
</dbReference>